<proteinExistence type="predicted"/>
<reference evidence="1 2" key="1">
    <citation type="submission" date="2017-03" db="EMBL/GenBank/DDBJ databases">
        <title>Complete genome sequence of Candidatus 'Thiodictyon syntrophicum' sp. nov. strain Cad16T, a photolithoautotroph purple sulfur bacterium isolated from an alpine meromictic lake.</title>
        <authorList>
            <person name="Luedin S.M."/>
            <person name="Pothier J.F."/>
            <person name="Danza F."/>
            <person name="Storelli N."/>
            <person name="Wittwer M."/>
            <person name="Tonolla M."/>
        </authorList>
    </citation>
    <scope>NUCLEOTIDE SEQUENCE [LARGE SCALE GENOMIC DNA]</scope>
    <source>
        <strain evidence="1 2">Cad16T</strain>
    </source>
</reference>
<protein>
    <submittedName>
        <fullName evidence="1">Uncharacterized protein</fullName>
    </submittedName>
</protein>
<evidence type="ECO:0000313" key="2">
    <source>
        <dbReference type="Proteomes" id="UP000232638"/>
    </source>
</evidence>
<dbReference type="AlphaFoldDB" id="A0A2K8UH61"/>
<dbReference type="Proteomes" id="UP000232638">
    <property type="component" value="Chromosome"/>
</dbReference>
<keyword evidence="2" id="KW-1185">Reference proteome</keyword>
<dbReference type="EMBL" id="CP020370">
    <property type="protein sequence ID" value="AUB84878.1"/>
    <property type="molecule type" value="Genomic_DNA"/>
</dbReference>
<dbReference type="KEGG" id="tsy:THSYN_21255"/>
<dbReference type="OrthoDB" id="5783548at2"/>
<evidence type="ECO:0000313" key="1">
    <source>
        <dbReference type="EMBL" id="AUB84878.1"/>
    </source>
</evidence>
<gene>
    <name evidence="1" type="ORF">THSYN_21255</name>
</gene>
<organism evidence="1 2">
    <name type="scientific">Candidatus Thiodictyon syntrophicum</name>
    <dbReference type="NCBI Taxonomy" id="1166950"/>
    <lineage>
        <taxon>Bacteria</taxon>
        <taxon>Pseudomonadati</taxon>
        <taxon>Pseudomonadota</taxon>
        <taxon>Gammaproteobacteria</taxon>
        <taxon>Chromatiales</taxon>
        <taxon>Chromatiaceae</taxon>
        <taxon>Thiodictyon</taxon>
    </lineage>
</organism>
<accession>A0A2K8UH61</accession>
<sequence length="146" mass="16299">MLARYGMQIVACPADTPIPGSFFGDSEAGLIGDRLYLRADTPLHSVLHEASHYICMDPARRAVLHTDAGGDYPEENGVCYLQILLADQIPGMGRARMLADMDAWGYSFRLGSARAWFEQDATDARDWLREHGLTDDLDRPTWARRG</sequence>
<name>A0A2K8UH61_9GAMM</name>